<accession>A0A7U9CLG1</accession>
<dbReference type="OrthoDB" id="6977862at2"/>
<proteinExistence type="predicted"/>
<sequence length="65" mass="7043">MLNDDKNRLSDDQNLADNNHAEPSDHPAESIAVTLGNPLQPESRRTTKPHRNTGSLDSLGGGRLP</sequence>
<organism evidence="2 3">
    <name type="scientific">Pseudomonas fluorescens R124</name>
    <dbReference type="NCBI Taxonomy" id="743713"/>
    <lineage>
        <taxon>Bacteria</taxon>
        <taxon>Pseudomonadati</taxon>
        <taxon>Pseudomonadota</taxon>
        <taxon>Gammaproteobacteria</taxon>
        <taxon>Pseudomonadales</taxon>
        <taxon>Pseudomonadaceae</taxon>
        <taxon>Pseudomonas</taxon>
    </lineage>
</organism>
<reference evidence="2 3" key="1">
    <citation type="submission" date="2012-08" db="EMBL/GenBank/DDBJ databases">
        <title>The genome of cave-isolated P. fluorescens strain R124 demonstrates phenotypic adaptation to the mineral environment.</title>
        <authorList>
            <person name="Barton M.D."/>
            <person name="Petronio M."/>
            <person name="Giarrizzo J.G."/>
            <person name="Bowling B.V."/>
            <person name="Barton H.A."/>
        </authorList>
    </citation>
    <scope>NUCLEOTIDE SEQUENCE [LARGE SCALE GENOMIC DNA]</scope>
    <source>
        <strain evidence="2 3">R124</strain>
    </source>
</reference>
<feature type="compositionally biased region" description="Basic and acidic residues" evidence="1">
    <location>
        <begin position="19"/>
        <end position="28"/>
    </location>
</feature>
<feature type="compositionally biased region" description="Basic and acidic residues" evidence="1">
    <location>
        <begin position="1"/>
        <end position="11"/>
    </location>
</feature>
<gene>
    <name evidence="2" type="ORF">I1A_001785</name>
</gene>
<evidence type="ECO:0000313" key="2">
    <source>
        <dbReference type="EMBL" id="EJZ57465.1"/>
    </source>
</evidence>
<dbReference type="EMBL" id="CM001561">
    <property type="protein sequence ID" value="EJZ57465.1"/>
    <property type="molecule type" value="Genomic_DNA"/>
</dbReference>
<dbReference type="RefSeq" id="WP_003223368.1">
    <property type="nucleotide sequence ID" value="NZ_CM001561.1"/>
</dbReference>
<dbReference type="AlphaFoldDB" id="A0A7U9CLG1"/>
<dbReference type="Proteomes" id="UP000006045">
    <property type="component" value="Chromosome"/>
</dbReference>
<feature type="region of interest" description="Disordered" evidence="1">
    <location>
        <begin position="1"/>
        <end position="65"/>
    </location>
</feature>
<name>A0A7U9CLG1_PSEFL</name>
<evidence type="ECO:0000256" key="1">
    <source>
        <dbReference type="SAM" id="MobiDB-lite"/>
    </source>
</evidence>
<protein>
    <submittedName>
        <fullName evidence="2">Uncharacterized protein</fullName>
    </submittedName>
</protein>
<evidence type="ECO:0000313" key="3">
    <source>
        <dbReference type="Proteomes" id="UP000006045"/>
    </source>
</evidence>